<evidence type="ECO:0000256" key="1">
    <source>
        <dbReference type="SAM" id="Coils"/>
    </source>
</evidence>
<sequence>QFEKDFPNKRIEVVDTGKKYRYGNFTSCDLDLSEYTDLRELIIENNKVTSIKLSGCENLEVLRLTSNNLISVDFLNDLPNPEKLEILRVYDNNIKPTDIEIFRTTKMYLSAGNGNRFYGSLKSYQNLTKLTSICIEATDVDSGLEYLPMSLTLSSAKEKAENEKQGEKIMTARPEYFIDPNSRSKWISALGEKLNRTKQELEKVKQENPEKEKKIQRLESKIKLLEEELDFLAQENKKLKVTNQKLEKENSELRQQATSISSKSL</sequence>
<gene>
    <name evidence="2" type="ORF">ALEPTO_LOCUS13046</name>
</gene>
<dbReference type="Gene3D" id="1.20.5.1700">
    <property type="match status" value="1"/>
</dbReference>
<feature type="non-terminal residue" evidence="2">
    <location>
        <position position="265"/>
    </location>
</feature>
<reference evidence="2" key="1">
    <citation type="submission" date="2021-06" db="EMBL/GenBank/DDBJ databases">
        <authorList>
            <person name="Kallberg Y."/>
            <person name="Tangrot J."/>
            <person name="Rosling A."/>
        </authorList>
    </citation>
    <scope>NUCLEOTIDE SEQUENCE</scope>
    <source>
        <strain evidence="2">FL130A</strain>
    </source>
</reference>
<dbReference type="Proteomes" id="UP000789508">
    <property type="component" value="Unassembled WGS sequence"/>
</dbReference>
<dbReference type="SUPFAM" id="SSF52058">
    <property type="entry name" value="L domain-like"/>
    <property type="match status" value="1"/>
</dbReference>
<comment type="caution">
    <text evidence="2">The sequence shown here is derived from an EMBL/GenBank/DDBJ whole genome shotgun (WGS) entry which is preliminary data.</text>
</comment>
<feature type="coiled-coil region" evidence="1">
    <location>
        <begin position="187"/>
        <end position="263"/>
    </location>
</feature>
<accession>A0A9N9INX9</accession>
<organism evidence="2 3">
    <name type="scientific">Ambispora leptoticha</name>
    <dbReference type="NCBI Taxonomy" id="144679"/>
    <lineage>
        <taxon>Eukaryota</taxon>
        <taxon>Fungi</taxon>
        <taxon>Fungi incertae sedis</taxon>
        <taxon>Mucoromycota</taxon>
        <taxon>Glomeromycotina</taxon>
        <taxon>Glomeromycetes</taxon>
        <taxon>Archaeosporales</taxon>
        <taxon>Ambisporaceae</taxon>
        <taxon>Ambispora</taxon>
    </lineage>
</organism>
<dbReference type="EMBL" id="CAJVPS010036578">
    <property type="protein sequence ID" value="CAG8743552.1"/>
    <property type="molecule type" value="Genomic_DNA"/>
</dbReference>
<evidence type="ECO:0000313" key="3">
    <source>
        <dbReference type="Proteomes" id="UP000789508"/>
    </source>
</evidence>
<name>A0A9N9INX9_9GLOM</name>
<evidence type="ECO:0000313" key="2">
    <source>
        <dbReference type="EMBL" id="CAG8743552.1"/>
    </source>
</evidence>
<protein>
    <submittedName>
        <fullName evidence="2">12257_t:CDS:1</fullName>
    </submittedName>
</protein>
<dbReference type="Gene3D" id="3.80.10.10">
    <property type="entry name" value="Ribonuclease Inhibitor"/>
    <property type="match status" value="1"/>
</dbReference>
<dbReference type="OrthoDB" id="2434008at2759"/>
<dbReference type="InterPro" id="IPR001611">
    <property type="entry name" value="Leu-rich_rpt"/>
</dbReference>
<keyword evidence="1" id="KW-0175">Coiled coil</keyword>
<keyword evidence="3" id="KW-1185">Reference proteome</keyword>
<feature type="non-terminal residue" evidence="2">
    <location>
        <position position="1"/>
    </location>
</feature>
<dbReference type="AlphaFoldDB" id="A0A9N9INX9"/>
<dbReference type="InterPro" id="IPR032675">
    <property type="entry name" value="LRR_dom_sf"/>
</dbReference>
<dbReference type="PROSITE" id="PS51450">
    <property type="entry name" value="LRR"/>
    <property type="match status" value="1"/>
</dbReference>
<proteinExistence type="predicted"/>